<proteinExistence type="inferred from homology"/>
<dbReference type="RefSeq" id="WP_249511042.1">
    <property type="nucleotide sequence ID" value="NZ_CP093362.1"/>
</dbReference>
<reference evidence="10 11" key="1">
    <citation type="journal article" date="2022" name="Int. J. Syst. Evol. Microbiol.">
        <title>Apilactobacillus apisilvae sp. nov., Nicolia spurrieriana gen. nov. sp. nov., Bombilactobacillus folatiphilus sp. nov. and Bombilactobacillus thymidiniphilus sp. nov., four new lactic acid bacterial isolates from stingless bees Tetragonula carbonaria and Austroplebeia australis.</title>
        <authorList>
            <person name="Oliphant S.A."/>
            <person name="Watson-Haigh N.S."/>
            <person name="Sumby K.M."/>
            <person name="Gardner J."/>
            <person name="Groom S."/>
            <person name="Jiranek V."/>
        </authorList>
    </citation>
    <scope>NUCLEOTIDE SEQUENCE [LARGE SCALE GENOMIC DNA]</scope>
    <source>
        <strain evidence="10 11">SG5_A10</strain>
    </source>
</reference>
<keyword evidence="11" id="KW-1185">Reference proteome</keyword>
<dbReference type="Pfam" id="PF20791">
    <property type="entry name" value="Acyl-ACP_TE_C"/>
    <property type="match status" value="1"/>
</dbReference>
<evidence type="ECO:0000256" key="7">
    <source>
        <dbReference type="ARBA" id="ARBA00023160"/>
    </source>
</evidence>
<gene>
    <name evidence="10" type="ORF">MOO46_00190</name>
</gene>
<dbReference type="InterPro" id="IPR045023">
    <property type="entry name" value="FATA/B"/>
</dbReference>
<organism evidence="10 11">
    <name type="scientific">Apilactobacillus apisilvae</name>
    <dbReference type="NCBI Taxonomy" id="2923364"/>
    <lineage>
        <taxon>Bacteria</taxon>
        <taxon>Bacillati</taxon>
        <taxon>Bacillota</taxon>
        <taxon>Bacilli</taxon>
        <taxon>Lactobacillales</taxon>
        <taxon>Lactobacillaceae</taxon>
        <taxon>Apilactobacillus</taxon>
    </lineage>
</organism>
<keyword evidence="2" id="KW-0444">Lipid biosynthesis</keyword>
<keyword evidence="4" id="KW-0276">Fatty acid metabolism</keyword>
<keyword evidence="3" id="KW-0378">Hydrolase</keyword>
<evidence type="ECO:0000313" key="10">
    <source>
        <dbReference type="EMBL" id="UQS85063.1"/>
    </source>
</evidence>
<dbReference type="Gene3D" id="3.10.129.10">
    <property type="entry name" value="Hotdog Thioesterase"/>
    <property type="match status" value="1"/>
</dbReference>
<evidence type="ECO:0000256" key="2">
    <source>
        <dbReference type="ARBA" id="ARBA00022516"/>
    </source>
</evidence>
<evidence type="ECO:0000259" key="8">
    <source>
        <dbReference type="Pfam" id="PF01643"/>
    </source>
</evidence>
<dbReference type="CDD" id="cd00586">
    <property type="entry name" value="4HBT"/>
    <property type="match status" value="1"/>
</dbReference>
<evidence type="ECO:0000313" key="11">
    <source>
        <dbReference type="Proteomes" id="UP000831859"/>
    </source>
</evidence>
<keyword evidence="7" id="KW-0275">Fatty acid biosynthesis</keyword>
<feature type="domain" description="Acyl-ACP thioesterase-like C-terminal" evidence="9">
    <location>
        <begin position="152"/>
        <end position="248"/>
    </location>
</feature>
<evidence type="ECO:0000256" key="3">
    <source>
        <dbReference type="ARBA" id="ARBA00022801"/>
    </source>
</evidence>
<evidence type="ECO:0000256" key="6">
    <source>
        <dbReference type="ARBA" id="ARBA00023098"/>
    </source>
</evidence>
<name>A0ABY4PHT4_9LACO</name>
<dbReference type="EMBL" id="CP093362">
    <property type="protein sequence ID" value="UQS85063.1"/>
    <property type="molecule type" value="Genomic_DNA"/>
</dbReference>
<keyword evidence="6" id="KW-0443">Lipid metabolism</keyword>
<dbReference type="InterPro" id="IPR029069">
    <property type="entry name" value="HotDog_dom_sf"/>
</dbReference>
<dbReference type="PANTHER" id="PTHR31727">
    <property type="entry name" value="OLEOYL-ACYL CARRIER PROTEIN THIOESTERASE 1, CHLOROPLASTIC"/>
    <property type="match status" value="1"/>
</dbReference>
<feature type="domain" description="Acyl-ACP thioesterase N-terminal hotdog" evidence="8">
    <location>
        <begin position="4"/>
        <end position="130"/>
    </location>
</feature>
<evidence type="ECO:0000256" key="4">
    <source>
        <dbReference type="ARBA" id="ARBA00022832"/>
    </source>
</evidence>
<evidence type="ECO:0000256" key="1">
    <source>
        <dbReference type="ARBA" id="ARBA00006500"/>
    </source>
</evidence>
<dbReference type="Proteomes" id="UP000831859">
    <property type="component" value="Chromosome"/>
</dbReference>
<dbReference type="PANTHER" id="PTHR31727:SF6">
    <property type="entry name" value="OLEOYL-ACYL CARRIER PROTEIN THIOESTERASE 1, CHLOROPLASTIC"/>
    <property type="match status" value="1"/>
</dbReference>
<accession>A0ABY4PHT4</accession>
<sequence length="250" mass="29281">MEPTKYSENHRVNYYEADFTKRMTLAMMLDVIILVSEDHTDNLKIGADFVRQFGITWIVIQYNVDINRMPVVDEVITVTTKSKSYNKYFAYREFSIHDQKGNLLVHMTGLWAVMNYETRRIASIPNEIVLPFGAEKVNKVPKLLKPQKVDLDTANSRTFSVRYTDIDSNKHVNNAHYMDWMINVLPADFLTNHSPIHFDLRYENEVKYGSNVESYYNMEKLDDGNILTKHEIMSNDKHCTVADIIWKKNK</sequence>
<keyword evidence="5" id="KW-0809">Transit peptide</keyword>
<dbReference type="Pfam" id="PF01643">
    <property type="entry name" value="Acyl-ACP_TE"/>
    <property type="match status" value="1"/>
</dbReference>
<protein>
    <submittedName>
        <fullName evidence="10">Thioesterase</fullName>
    </submittedName>
</protein>
<dbReference type="InterPro" id="IPR002864">
    <property type="entry name" value="Acyl-ACP_thioesterase_NHD"/>
</dbReference>
<evidence type="ECO:0000256" key="5">
    <source>
        <dbReference type="ARBA" id="ARBA00022946"/>
    </source>
</evidence>
<dbReference type="InterPro" id="IPR049427">
    <property type="entry name" value="Acyl-ACP_TE_C"/>
</dbReference>
<evidence type="ECO:0000259" key="9">
    <source>
        <dbReference type="Pfam" id="PF20791"/>
    </source>
</evidence>
<dbReference type="SUPFAM" id="SSF54637">
    <property type="entry name" value="Thioesterase/thiol ester dehydrase-isomerase"/>
    <property type="match status" value="2"/>
</dbReference>
<comment type="similarity">
    <text evidence="1">Belongs to the acyl-ACP thioesterase family.</text>
</comment>